<dbReference type="Proteomes" id="UP000515161">
    <property type="component" value="Unplaced"/>
</dbReference>
<feature type="region of interest" description="Disordered" evidence="2">
    <location>
        <begin position="124"/>
        <end position="144"/>
    </location>
</feature>
<accession>A0A6P8V6V3</accession>
<dbReference type="GeneID" id="117553119"/>
<evidence type="ECO:0000313" key="4">
    <source>
        <dbReference type="RefSeq" id="XP_034082808.1"/>
    </source>
</evidence>
<gene>
    <name evidence="4" type="primary">LOC117553119</name>
</gene>
<keyword evidence="3" id="KW-1185">Reference proteome</keyword>
<keyword evidence="1" id="KW-0175">Coiled coil</keyword>
<name>A0A6P8V6V3_GYMAC</name>
<dbReference type="RefSeq" id="XP_034082808.1">
    <property type="nucleotide sequence ID" value="XM_034226917.1"/>
</dbReference>
<protein>
    <submittedName>
        <fullName evidence="4">Uncharacterized protein LOC117553119 isoform X4</fullName>
    </submittedName>
</protein>
<dbReference type="AlphaFoldDB" id="A0A6P8V6V3"/>
<evidence type="ECO:0000256" key="1">
    <source>
        <dbReference type="SAM" id="Coils"/>
    </source>
</evidence>
<reference evidence="4" key="1">
    <citation type="submission" date="2025-08" db="UniProtKB">
        <authorList>
            <consortium name="RefSeq"/>
        </authorList>
    </citation>
    <scope>IDENTIFICATION</scope>
</reference>
<evidence type="ECO:0000256" key="2">
    <source>
        <dbReference type="SAM" id="MobiDB-lite"/>
    </source>
</evidence>
<organism evidence="3 4">
    <name type="scientific">Gymnodraco acuticeps</name>
    <name type="common">Antarctic dragonfish</name>
    <dbReference type="NCBI Taxonomy" id="8218"/>
    <lineage>
        <taxon>Eukaryota</taxon>
        <taxon>Metazoa</taxon>
        <taxon>Chordata</taxon>
        <taxon>Craniata</taxon>
        <taxon>Vertebrata</taxon>
        <taxon>Euteleostomi</taxon>
        <taxon>Actinopterygii</taxon>
        <taxon>Neopterygii</taxon>
        <taxon>Teleostei</taxon>
        <taxon>Neoteleostei</taxon>
        <taxon>Acanthomorphata</taxon>
        <taxon>Eupercaria</taxon>
        <taxon>Perciformes</taxon>
        <taxon>Notothenioidei</taxon>
        <taxon>Bathydraconidae</taxon>
        <taxon>Gymnodraco</taxon>
    </lineage>
</organism>
<proteinExistence type="predicted"/>
<feature type="coiled-coil region" evidence="1">
    <location>
        <begin position="35"/>
        <end position="72"/>
    </location>
</feature>
<evidence type="ECO:0000313" key="3">
    <source>
        <dbReference type="Proteomes" id="UP000515161"/>
    </source>
</evidence>
<sequence>MKRETVCLTEFAGKGDLVNMSKVQMLLLLKKQRLTAAAEEIFALFEKTIAELEEELSRSKEENERLQKLLDAVLQPQLRIHRADHGASVSVPDPQHRSLLLRLHHGTLWRILCQRLRESLQDQNTRGWSRPGSRNWSRNGSRNHSCVGRNLSRNGTRNQNAIKVIQQLLALRIDQQLHIFNSLKAYLTEKGFLPALEDVMA</sequence>